<dbReference type="PROSITE" id="PS50943">
    <property type="entry name" value="HTH_CROC1"/>
    <property type="match status" value="1"/>
</dbReference>
<evidence type="ECO:0000313" key="2">
    <source>
        <dbReference type="EMBL" id="MEY8039513.1"/>
    </source>
</evidence>
<keyword evidence="3" id="KW-1185">Reference proteome</keyword>
<name>A0ABV4CG91_9PSEU</name>
<feature type="domain" description="HTH cro/C1-type" evidence="1">
    <location>
        <begin position="7"/>
        <end position="61"/>
    </location>
</feature>
<dbReference type="SMART" id="SM00530">
    <property type="entry name" value="HTH_XRE"/>
    <property type="match status" value="1"/>
</dbReference>
<protein>
    <submittedName>
        <fullName evidence="2">Helix-turn-helix domain-containing protein</fullName>
    </submittedName>
</protein>
<reference evidence="2 3" key="1">
    <citation type="submission" date="2024-08" db="EMBL/GenBank/DDBJ databases">
        <title>Genome mining of Saccharopolyspora cebuensis PGLac3 from Nigerian medicinal plant.</title>
        <authorList>
            <person name="Ezeobiora C.E."/>
            <person name="Igbokwe N.H."/>
            <person name="Amin D.H."/>
            <person name="Mendie U.E."/>
        </authorList>
    </citation>
    <scope>NUCLEOTIDE SEQUENCE [LARGE SCALE GENOMIC DNA]</scope>
    <source>
        <strain evidence="2 3">PGLac3</strain>
    </source>
</reference>
<dbReference type="Gene3D" id="1.10.260.40">
    <property type="entry name" value="lambda repressor-like DNA-binding domains"/>
    <property type="match status" value="1"/>
</dbReference>
<evidence type="ECO:0000259" key="1">
    <source>
        <dbReference type="PROSITE" id="PS50943"/>
    </source>
</evidence>
<gene>
    <name evidence="2" type="ORF">AB8O55_08895</name>
</gene>
<dbReference type="RefSeq" id="WP_345359680.1">
    <property type="nucleotide sequence ID" value="NZ_BAABII010000004.1"/>
</dbReference>
<sequence>MVLGWDLRAAREAAGLSLGRMALRTHFARSYLSMIETGKRPVVRAVVLAYEQVLGVPLADAPGEPLRVAHEWLLAEPPPGRAGRRIGGSDVAGLEARVVELRHLDDVVSSADLLPVITGELARAERLADDASCTEAIGRRLFTALGELYQLAGWVADDAGNHADARRHYLTGVRAANNAHDRVLGAQLLSSLSYQIANVGDPVDASLLARTAVRGADGATPVVRTLLLERAAWAAARSGDAELTWRTLDAVDDTYDRRGGDEPEWTYWLDRGEIDVMAARCMVALGRPRDAAPLLAHAISGYPAEHAREVALYLTWLAESHARAGELDAARSTLAEARRRAAAMPSARTAARIREVHRLV</sequence>
<proteinExistence type="predicted"/>
<organism evidence="2 3">
    <name type="scientific">Saccharopolyspora cebuensis</name>
    <dbReference type="NCBI Taxonomy" id="418759"/>
    <lineage>
        <taxon>Bacteria</taxon>
        <taxon>Bacillati</taxon>
        <taxon>Actinomycetota</taxon>
        <taxon>Actinomycetes</taxon>
        <taxon>Pseudonocardiales</taxon>
        <taxon>Pseudonocardiaceae</taxon>
        <taxon>Saccharopolyspora</taxon>
    </lineage>
</organism>
<dbReference type="SUPFAM" id="SSF48452">
    <property type="entry name" value="TPR-like"/>
    <property type="match status" value="1"/>
</dbReference>
<dbReference type="EMBL" id="JBGEHV010000012">
    <property type="protein sequence ID" value="MEY8039513.1"/>
    <property type="molecule type" value="Genomic_DNA"/>
</dbReference>
<dbReference type="SUPFAM" id="SSF47413">
    <property type="entry name" value="lambda repressor-like DNA-binding domains"/>
    <property type="match status" value="1"/>
</dbReference>
<dbReference type="Pfam" id="PF13560">
    <property type="entry name" value="HTH_31"/>
    <property type="match status" value="1"/>
</dbReference>
<dbReference type="CDD" id="cd00093">
    <property type="entry name" value="HTH_XRE"/>
    <property type="match status" value="1"/>
</dbReference>
<comment type="caution">
    <text evidence="2">The sequence shown here is derived from an EMBL/GenBank/DDBJ whole genome shotgun (WGS) entry which is preliminary data.</text>
</comment>
<evidence type="ECO:0000313" key="3">
    <source>
        <dbReference type="Proteomes" id="UP001564626"/>
    </source>
</evidence>
<dbReference type="InterPro" id="IPR011990">
    <property type="entry name" value="TPR-like_helical_dom_sf"/>
</dbReference>
<dbReference type="InterPro" id="IPR001387">
    <property type="entry name" value="Cro/C1-type_HTH"/>
</dbReference>
<accession>A0ABV4CG91</accession>
<dbReference type="Proteomes" id="UP001564626">
    <property type="component" value="Unassembled WGS sequence"/>
</dbReference>
<dbReference type="InterPro" id="IPR010982">
    <property type="entry name" value="Lambda_DNA-bd_dom_sf"/>
</dbReference>